<dbReference type="HOGENOM" id="CLU_2934573_0_0_6"/>
<keyword evidence="2" id="KW-1185">Reference proteome</keyword>
<dbReference type="AlphaFoldDB" id="B7LMC3"/>
<evidence type="ECO:0000313" key="2">
    <source>
        <dbReference type="Proteomes" id="UP000000745"/>
    </source>
</evidence>
<accession>B7LMC3</accession>
<proteinExistence type="predicted"/>
<dbReference type="EMBL" id="CU928158">
    <property type="protein sequence ID" value="CAQ90056.1"/>
    <property type="molecule type" value="Genomic_DNA"/>
</dbReference>
<name>B7LMC3_ESCF3</name>
<dbReference type="KEGG" id="efe:EFER_2561"/>
<gene>
    <name evidence="1" type="ordered locus">EFER_2561</name>
</gene>
<protein>
    <submittedName>
        <fullName evidence="1">Uncharacterized protein</fullName>
    </submittedName>
</protein>
<reference evidence="2" key="1">
    <citation type="journal article" date="2009" name="PLoS Genet.">
        <title>Organised genome dynamics in the Escherichia coli species results in highly diverse adaptive paths.</title>
        <authorList>
            <person name="Touchon M."/>
            <person name="Hoede C."/>
            <person name="Tenaillon O."/>
            <person name="Barbe V."/>
            <person name="Baeriswyl S."/>
            <person name="Bidet P."/>
            <person name="Bingen E."/>
            <person name="Bonacorsi S."/>
            <person name="Bouchier C."/>
            <person name="Bouvet O."/>
            <person name="Calteau A."/>
            <person name="Chiapello H."/>
            <person name="Clermont O."/>
            <person name="Cruveiller S."/>
            <person name="Danchin A."/>
            <person name="Diard M."/>
            <person name="Dossat C."/>
            <person name="Karoui M.E."/>
            <person name="Frapy E."/>
            <person name="Garry L."/>
            <person name="Ghigo J.M."/>
            <person name="Gilles A.M."/>
            <person name="Johnson J."/>
            <person name="Le Bouguenec C."/>
            <person name="Lescat M."/>
            <person name="Mangenot S."/>
            <person name="Martinez-Jehanne V."/>
            <person name="Matic I."/>
            <person name="Nassif X."/>
            <person name="Oztas S."/>
            <person name="Petit M.A."/>
            <person name="Pichon C."/>
            <person name="Rouy Z."/>
            <person name="Ruf C.S."/>
            <person name="Schneider D."/>
            <person name="Tourret J."/>
            <person name="Vacherie B."/>
            <person name="Vallenet D."/>
            <person name="Medigue C."/>
            <person name="Rocha E.P.C."/>
            <person name="Denamur E."/>
        </authorList>
    </citation>
    <scope>NUCLEOTIDE SEQUENCE [LARGE SCALE GENOMIC DNA]</scope>
    <source>
        <strain evidence="2">ATCC 35469 / DSM 13698 / BCRC 15582 / CCUG 18766 / IAM 14443 / JCM 21226 / LMG 7866 / NBRC 102419 / NCTC 12128 / CDC 0568-73</strain>
    </source>
</reference>
<evidence type="ECO:0000313" key="1">
    <source>
        <dbReference type="EMBL" id="CAQ90056.1"/>
    </source>
</evidence>
<dbReference type="Proteomes" id="UP000000745">
    <property type="component" value="Chromosome"/>
</dbReference>
<sequence>MKPHCARNQHLARNGLQLAGAAVIMRLRVGSQRSQWGLCWFSRNATLFTRSGPEGSSQGR</sequence>
<organism evidence="1 2">
    <name type="scientific">Escherichia fergusonii (strain ATCC 35469 / DSM 13698 / CCUG 18766 / IAM 14443 / JCM 21226 / LMG 7866 / NBRC 102419 / NCTC 12128 / CDC 0568-73)</name>
    <dbReference type="NCBI Taxonomy" id="585054"/>
    <lineage>
        <taxon>Bacteria</taxon>
        <taxon>Pseudomonadati</taxon>
        <taxon>Pseudomonadota</taxon>
        <taxon>Gammaproteobacteria</taxon>
        <taxon>Enterobacterales</taxon>
        <taxon>Enterobacteriaceae</taxon>
        <taxon>Escherichia</taxon>
    </lineage>
</organism>